<evidence type="ECO:0000313" key="3">
    <source>
        <dbReference type="Proteomes" id="UP001321498"/>
    </source>
</evidence>
<protein>
    <recommendedName>
        <fullName evidence="1">DUF559 domain-containing protein</fullName>
    </recommendedName>
</protein>
<evidence type="ECO:0000313" key="2">
    <source>
        <dbReference type="EMBL" id="BDZ46967.1"/>
    </source>
</evidence>
<dbReference type="InterPro" id="IPR011335">
    <property type="entry name" value="Restrct_endonuc-II-like"/>
</dbReference>
<dbReference type="InterPro" id="IPR007569">
    <property type="entry name" value="DUF559"/>
</dbReference>
<dbReference type="Proteomes" id="UP001321498">
    <property type="component" value="Chromosome"/>
</dbReference>
<gene>
    <name evidence="2" type="ORF">GCM10025866_28760</name>
</gene>
<accession>A0ABN6XSR1</accession>
<dbReference type="EMBL" id="AP027731">
    <property type="protein sequence ID" value="BDZ46967.1"/>
    <property type="molecule type" value="Genomic_DNA"/>
</dbReference>
<organism evidence="2 3">
    <name type="scientific">Naasia aerilata</name>
    <dbReference type="NCBI Taxonomy" id="1162966"/>
    <lineage>
        <taxon>Bacteria</taxon>
        <taxon>Bacillati</taxon>
        <taxon>Actinomycetota</taxon>
        <taxon>Actinomycetes</taxon>
        <taxon>Micrococcales</taxon>
        <taxon>Microbacteriaceae</taxon>
        <taxon>Naasia</taxon>
    </lineage>
</organism>
<proteinExistence type="predicted"/>
<name>A0ABN6XSR1_9MICO</name>
<sequence>MRRLEGVAHLQELIAAGFSRYQVAAMMRQGQLLRPRIGWYVAPWHSPDVVRAVRVGGRLTCVSAAASYGLPVPPDPRVHVCLPRNASRLRASSDGRRVAAGQDRSVVWHWSDTAGQRFRVDLVEALREASTCVPAGWFVGMVDAGRRPDGGPPLLPAESLEELRSLMPRDKRGLLGRSDPAAESVLESLMRVGLEDAGVFAETQVVLGSFRVDFLLDGWLVIECDGGRHHSGPVEFERDRRRDAALSRLGYRVLRFSYRQIVEDWEGVIRTVRSVLSGGGRAARIRHASVRDGVSS</sequence>
<evidence type="ECO:0000259" key="1">
    <source>
        <dbReference type="Pfam" id="PF04480"/>
    </source>
</evidence>
<keyword evidence="3" id="KW-1185">Reference proteome</keyword>
<feature type="domain" description="DUF559" evidence="1">
    <location>
        <begin position="179"/>
        <end position="276"/>
    </location>
</feature>
<reference evidence="3" key="1">
    <citation type="journal article" date="2019" name="Int. J. Syst. Evol. Microbiol.">
        <title>The Global Catalogue of Microorganisms (GCM) 10K type strain sequencing project: providing services to taxonomists for standard genome sequencing and annotation.</title>
        <authorList>
            <consortium name="The Broad Institute Genomics Platform"/>
            <consortium name="The Broad Institute Genome Sequencing Center for Infectious Disease"/>
            <person name="Wu L."/>
            <person name="Ma J."/>
        </authorList>
    </citation>
    <scope>NUCLEOTIDE SEQUENCE [LARGE SCALE GENOMIC DNA]</scope>
    <source>
        <strain evidence="3">NBRC 108725</strain>
    </source>
</reference>
<dbReference type="Gene3D" id="3.40.960.10">
    <property type="entry name" value="VSR Endonuclease"/>
    <property type="match status" value="1"/>
</dbReference>
<dbReference type="SUPFAM" id="SSF52980">
    <property type="entry name" value="Restriction endonuclease-like"/>
    <property type="match status" value="1"/>
</dbReference>
<dbReference type="Pfam" id="PF04480">
    <property type="entry name" value="DUF559"/>
    <property type="match status" value="1"/>
</dbReference>